<comment type="function">
    <text evidence="6">Probably involved in thrombopoiesis. Plays a role in the development or secretion of alpha-granules, that contain several growth factors important for platelet biogenesis.</text>
</comment>
<dbReference type="SUPFAM" id="SSF50978">
    <property type="entry name" value="WD40 repeat-like"/>
    <property type="match status" value="1"/>
</dbReference>
<proteinExistence type="inferred from homology"/>
<protein>
    <recommendedName>
        <fullName evidence="7">Neurobeachin-like protein 2</fullName>
    </recommendedName>
</protein>
<dbReference type="InterPro" id="IPR013320">
    <property type="entry name" value="ConA-like_dom_sf"/>
</dbReference>
<feature type="region of interest" description="Disordered" evidence="9">
    <location>
        <begin position="977"/>
        <end position="1080"/>
    </location>
</feature>
<evidence type="ECO:0000256" key="7">
    <source>
        <dbReference type="ARBA" id="ARBA00068540"/>
    </source>
</evidence>
<dbReference type="Pfam" id="PF20425">
    <property type="entry name" value="Neurobeachin"/>
    <property type="match status" value="1"/>
</dbReference>
<dbReference type="Pfam" id="PF20426">
    <property type="entry name" value="NBCH_WD40"/>
    <property type="match status" value="1"/>
</dbReference>
<dbReference type="SUPFAM" id="SSF49899">
    <property type="entry name" value="Concanavalin A-like lectins/glucanases"/>
    <property type="match status" value="1"/>
</dbReference>
<dbReference type="Pfam" id="PF02138">
    <property type="entry name" value="Beach"/>
    <property type="match status" value="1"/>
</dbReference>
<dbReference type="SMART" id="SM00320">
    <property type="entry name" value="WD40"/>
    <property type="match status" value="4"/>
</dbReference>
<evidence type="ECO:0000256" key="8">
    <source>
        <dbReference type="PROSITE-ProRule" id="PRU00221"/>
    </source>
</evidence>
<dbReference type="InterPro" id="IPR011989">
    <property type="entry name" value="ARM-like"/>
</dbReference>
<evidence type="ECO:0000313" key="12">
    <source>
        <dbReference type="Ensembl" id="ENSOANP00000037570.1"/>
    </source>
</evidence>
<dbReference type="InterPro" id="IPR016024">
    <property type="entry name" value="ARM-type_fold"/>
</dbReference>
<comment type="similarity">
    <text evidence="2">Belongs to the WD repeat neurobeachin family.</text>
</comment>
<dbReference type="Gene3D" id="2.60.120.200">
    <property type="match status" value="1"/>
</dbReference>
<dbReference type="InterPro" id="IPR050865">
    <property type="entry name" value="BEACH_Domain"/>
</dbReference>
<dbReference type="GeneTree" id="ENSGT00940000158454"/>
<accession>A0A6I8N9W9</accession>
<evidence type="ECO:0000256" key="2">
    <source>
        <dbReference type="ARBA" id="ARBA00008498"/>
    </source>
</evidence>
<feature type="repeat" description="WD" evidence="8">
    <location>
        <begin position="2103"/>
        <end position="2144"/>
    </location>
</feature>
<dbReference type="SUPFAM" id="SSF50729">
    <property type="entry name" value="PH domain-like"/>
    <property type="match status" value="1"/>
</dbReference>
<dbReference type="InterPro" id="IPR001680">
    <property type="entry name" value="WD40_rpt"/>
</dbReference>
<feature type="domain" description="BEACH-type PH" evidence="11">
    <location>
        <begin position="1500"/>
        <end position="1600"/>
    </location>
</feature>
<dbReference type="Ensembl" id="ENSOANT00000054184.1">
    <property type="protein sequence ID" value="ENSOANP00000037570.1"/>
    <property type="gene ID" value="ENSOANG00000044193.1"/>
</dbReference>
<keyword evidence="13" id="KW-1185">Reference proteome</keyword>
<dbReference type="CDD" id="cd06071">
    <property type="entry name" value="Beach"/>
    <property type="match status" value="1"/>
</dbReference>
<feature type="compositionally biased region" description="Polar residues" evidence="9">
    <location>
        <begin position="530"/>
        <end position="544"/>
    </location>
</feature>
<dbReference type="Pfam" id="PF16057">
    <property type="entry name" value="DUF4800"/>
    <property type="match status" value="1"/>
</dbReference>
<feature type="compositionally biased region" description="Pro residues" evidence="9">
    <location>
        <begin position="1033"/>
        <end position="1050"/>
    </location>
</feature>
<dbReference type="Gene3D" id="2.130.10.10">
    <property type="entry name" value="YVTN repeat-like/Quinoprotein amine dehydrogenase"/>
    <property type="match status" value="1"/>
</dbReference>
<evidence type="ECO:0000256" key="4">
    <source>
        <dbReference type="ARBA" id="ARBA00022737"/>
    </source>
</evidence>
<dbReference type="Bgee" id="ENSOANG00000044193">
    <property type="expression patterns" value="Expressed in adult mammalian kidney and 7 other cell types or tissues"/>
</dbReference>
<dbReference type="InterPro" id="IPR000409">
    <property type="entry name" value="BEACH_dom"/>
</dbReference>
<keyword evidence="3 8" id="KW-0853">WD repeat</keyword>
<dbReference type="PROSITE" id="PS50082">
    <property type="entry name" value="WD_REPEATS_2"/>
    <property type="match status" value="2"/>
</dbReference>
<reference evidence="12" key="1">
    <citation type="submission" date="2025-08" db="UniProtKB">
        <authorList>
            <consortium name="Ensembl"/>
        </authorList>
    </citation>
    <scope>IDENTIFICATION</scope>
    <source>
        <strain evidence="12">Glennie</strain>
    </source>
</reference>
<dbReference type="InterPro" id="IPR031570">
    <property type="entry name" value="NBEA/BDCP_DUF4704"/>
</dbReference>
<dbReference type="Gene3D" id="1.25.10.10">
    <property type="entry name" value="Leucine-rich Repeat Variant"/>
    <property type="match status" value="1"/>
</dbReference>
<dbReference type="Gene3D" id="2.30.29.30">
    <property type="entry name" value="Pleckstrin-homology domain (PH domain)/Phosphotyrosine-binding domain (PTB)"/>
    <property type="match status" value="1"/>
</dbReference>
<dbReference type="Pfam" id="PF14844">
    <property type="entry name" value="PH_BEACH"/>
    <property type="match status" value="1"/>
</dbReference>
<dbReference type="SUPFAM" id="SSF48371">
    <property type="entry name" value="ARM repeat"/>
    <property type="match status" value="2"/>
</dbReference>
<evidence type="ECO:0000256" key="9">
    <source>
        <dbReference type="SAM" id="MobiDB-lite"/>
    </source>
</evidence>
<evidence type="ECO:0000256" key="5">
    <source>
        <dbReference type="ARBA" id="ARBA00022824"/>
    </source>
</evidence>
<sequence length="2308" mass="252283">AVGPGSVGALLGVLRGWSGPPGPPGDPRLLRLVLRGLVAAVHLLHGCGAPRRGPELRALLDGYFHVLNADRAAPAHPEEGIVTLRIGMLDAIPRMLDCEDRPTLQADFLGNNCFEHIIRLVQNSQVGRGRGDAIAVHAVAVLTAIMSNSPSAKEVFKERIGYSHLFEVLRCQGPPTRRLLQELLNMAAEGDHAARPPPAIRNEQPLLVLARWLPALPSPDLRVFLAERLRALCDAGPRSRSACVRAGMVDRLLEALGAGPGPRCADHLLQLLRALGGVSLRPAQLRRLFRLLWPEAGRAAHPLAAPVVRALSGMARREGPDRALRYFDLTPGMAGIAVPPIQRWPGAGFSFHAWLCLNREPASRLRRRQLYSFFTPGGTGFEAFFTAGGTLVVAVCTKKEYMTVALPEFPFKDSAWHSVAVVHVAGRRPFGQNLVHVYADGRLLRTAQLRCPSLGEAFSSCCIGSAGHRTTTTAAGPGPAAFAPPARFPDPPFPAHPLLARSRSFPAALAGRGWAPGPPAGPGTPQEGGVTTTVAGGQDTEWGSPTSLEGQLGSVAVFHEALQASHVKNLHASGPNETSPFKPDSELHELSGKLLLYYTPQACRNNICLDLAPGQSLDGRLTGHKVVNWDVKDVVNCVGGMGALLPLLEQVAAQARESEGLPQTHHLVGPELTSSHDAQGLLIPLEGRLERNGVAAFLLMVKNFLRGHPVNQDGLIQCHGPAIIGALLQKVPSHAMDMNVLVAAQMLMEQVASDGHGPLLHLLYQHLLFDFSLWSHSDFAVRLGHIQYLSGTVKDHRQRVRRKYGVQYILDSVRTHYSPRRERPLAADDLRTVQTSLLGLAKDFLARGPSPEELHGLLGYLAGTADQGQACGALDVMLDLLKGSPAQDQLGSFLLEPGNVEVLFALLVRPSASDGLRDRLFKVLYKLLRSERVAERSKQRLKLKEPGFRGLIACLPDGPVSPRLCRCLCDQVLAAGTSPPPPSFGPTGRALAPGGTLDRALGRGRSNERETPSRPQPPGQPRAGGGGPRNRRPSPPSAPLPSDPGAPPRPPSRDGTGEPRPGCPRPLRLVPPAGRQQAPEEELSNLLTNILFSLTWRGVEGGDEAAWRERGQVFSVLTKLGAAGELVRPPDEIKRSLLEMMVESALSDLHEAVPATLPALTQHVLKLLRLLQDFLSSEGHANQGLWSEKVGPAPLTPASPPLTPASSLQLHALAHVKLHGLLQTATPPRRQEACYLLAKLEAPLARALEAKSERCSWLVPLVRALLDRAYAALGLQWGLPSLPPTNGSPTFYEDFQAFCASPEWRAFIDKQVQPTMSQFEMDTYAKSHDLMSNFWNSCYDALLSSAQRREKERAESRAIFQEQVLEPARQRVRMEGLRYGSVQKQLASQHATVLLHWAALRRLLTAPCSAWADRDPPPTRWKLSSAETYSRMRLKLVPSHHFDQHSEASALRDNLGADHLAAPTDSLPLAVAKEARVNALEEDHLGKEELAIAEPKEPGEQGEKLVLSEECQLITIVATVPGRLEVTTQNLYFYDGSSEKEETEEGIGYDFRRPLGQLREVHLRRYNLRRSALEFFFIDQANYFLNFPRKVRNKVYSCILGLRPPSQGYFGNHSPQEMLKASGLTQKWVNREISNFEYLMQLNTIAGRTYNDLSQYPVFPWILRDYVSDTLDLDDPSVFRDLSKPIGVVNARHRQLVREKYESFEDPTGAIDKFHYGTHYSNAAGVMHYLIRTEPFTSLHIQLQSGRFDCSDRQFHSVPAAWQARLESPADVKELIPEFFYFPDFLENQNGFDLGSLQLTNEKVGDVVLPRWARSREDFIHKHRQALESEHVSAHLHEWIDLIFGYKQRGPAAVDALNVFYYCTYEGAVDLDAVADETERKALEGIISNFGQTPCQLLREPHPTRLSAEDAAQRLARLDTYSPNVFQDLGQLKAFFVEGISDGVPLAQAVVPHRQARSFITQGSPDLLVTVSANGLLGTHSWLPYDRTISNYFTFCKDPTVGNASGPWAEDGGVSGKALAVAPDGKLLFSGGHWDCSLRVTSLPRGRLLCQLIRHIDVVTCLALDLCGIYLISGSRDTTCLVWQVVQEGGLSVRLAPKPVQVLYGHVAAVSCVAISTELDVAVSGSEDGAVILHTVRRGQFVASLRPPGGAVPGPVGLLAVGPEGQIVVQSSARERPGAKESCSLHLYSVNGRLLESRALEERPTALLLAETFVLLGTAQCALHILHLHSLDPAAPPLPMKVPVHSVAITKEHSHVLVGLADGKLIVVGAGQPSEVRSGQFARRLWRSTRRISQVSSGETEYNPPEPK</sequence>
<dbReference type="PROSITE" id="PS51783">
    <property type="entry name" value="PH_BEACH"/>
    <property type="match status" value="1"/>
</dbReference>
<dbReference type="FunFam" id="1.10.1540.10:FF:000001">
    <property type="entry name" value="neurobeachin isoform X1"/>
    <property type="match status" value="1"/>
</dbReference>
<dbReference type="PANTHER" id="PTHR13743:SF111">
    <property type="entry name" value="NEUROBEACHIN-LIKE PROTEIN 2"/>
    <property type="match status" value="1"/>
</dbReference>
<keyword evidence="5" id="KW-0256">Endoplasmic reticulum</keyword>
<dbReference type="SMART" id="SM01026">
    <property type="entry name" value="Beach"/>
    <property type="match status" value="1"/>
</dbReference>
<name>A0A6I8N9W9_ORNAN</name>
<dbReference type="FunFam" id="2.130.10.10:FF:001375">
    <property type="entry name" value="Neurobeachin-like protein 2"/>
    <property type="match status" value="1"/>
</dbReference>
<dbReference type="InterPro" id="IPR011993">
    <property type="entry name" value="PH-like_dom_sf"/>
</dbReference>
<dbReference type="InterPro" id="IPR023362">
    <property type="entry name" value="PH-BEACH_dom"/>
</dbReference>
<evidence type="ECO:0000256" key="3">
    <source>
        <dbReference type="ARBA" id="ARBA00022574"/>
    </source>
</evidence>
<feature type="domain" description="BEACH" evidence="10">
    <location>
        <begin position="1613"/>
        <end position="1905"/>
    </location>
</feature>
<dbReference type="SUPFAM" id="SSF81837">
    <property type="entry name" value="BEACH domain"/>
    <property type="match status" value="1"/>
</dbReference>
<feature type="region of interest" description="Disordered" evidence="9">
    <location>
        <begin position="511"/>
        <end position="544"/>
    </location>
</feature>
<dbReference type="InterPro" id="IPR046851">
    <property type="entry name" value="NBCH_WD40"/>
</dbReference>
<evidence type="ECO:0000313" key="13">
    <source>
        <dbReference type="Proteomes" id="UP000002279"/>
    </source>
</evidence>
<dbReference type="InterPro" id="IPR046852">
    <property type="entry name" value="Neurobeachin_a-sol"/>
</dbReference>
<dbReference type="Gene3D" id="1.10.1540.10">
    <property type="entry name" value="BEACH domain"/>
    <property type="match status" value="1"/>
</dbReference>
<dbReference type="InterPro" id="IPR036322">
    <property type="entry name" value="WD40_repeat_dom_sf"/>
</dbReference>
<evidence type="ECO:0000259" key="11">
    <source>
        <dbReference type="PROSITE" id="PS51783"/>
    </source>
</evidence>
<dbReference type="Proteomes" id="UP000002279">
    <property type="component" value="Unplaced"/>
</dbReference>
<evidence type="ECO:0000256" key="6">
    <source>
        <dbReference type="ARBA" id="ARBA00056842"/>
    </source>
</evidence>
<evidence type="ECO:0000256" key="1">
    <source>
        <dbReference type="ARBA" id="ARBA00004240"/>
    </source>
</evidence>
<feature type="repeat" description="WD" evidence="8">
    <location>
        <begin position="2052"/>
        <end position="2085"/>
    </location>
</feature>
<dbReference type="CDD" id="cd01201">
    <property type="entry name" value="PH_BEACH"/>
    <property type="match status" value="1"/>
</dbReference>
<dbReference type="GO" id="GO:0005783">
    <property type="term" value="C:endoplasmic reticulum"/>
    <property type="evidence" value="ECO:0007669"/>
    <property type="project" value="UniProtKB-SubCell"/>
</dbReference>
<keyword evidence="4" id="KW-0677">Repeat</keyword>
<reference evidence="12" key="2">
    <citation type="submission" date="2025-09" db="UniProtKB">
        <authorList>
            <consortium name="Ensembl"/>
        </authorList>
    </citation>
    <scope>IDENTIFICATION</scope>
    <source>
        <strain evidence="12">Glennie</strain>
    </source>
</reference>
<dbReference type="InterPro" id="IPR036372">
    <property type="entry name" value="BEACH_dom_sf"/>
</dbReference>
<dbReference type="GO" id="GO:0030099">
    <property type="term" value="P:myeloid cell differentiation"/>
    <property type="evidence" value="ECO:0007669"/>
    <property type="project" value="UniProtKB-ARBA"/>
</dbReference>
<organism evidence="12 13">
    <name type="scientific">Ornithorhynchus anatinus</name>
    <name type="common">Duckbill platypus</name>
    <dbReference type="NCBI Taxonomy" id="9258"/>
    <lineage>
        <taxon>Eukaryota</taxon>
        <taxon>Metazoa</taxon>
        <taxon>Chordata</taxon>
        <taxon>Craniata</taxon>
        <taxon>Vertebrata</taxon>
        <taxon>Euteleostomi</taxon>
        <taxon>Mammalia</taxon>
        <taxon>Monotremata</taxon>
        <taxon>Ornithorhynchidae</taxon>
        <taxon>Ornithorhynchus</taxon>
    </lineage>
</organism>
<dbReference type="InterPro" id="IPR015943">
    <property type="entry name" value="WD40/YVTN_repeat-like_dom_sf"/>
</dbReference>
<dbReference type="PROSITE" id="PS50197">
    <property type="entry name" value="BEACH"/>
    <property type="match status" value="1"/>
</dbReference>
<gene>
    <name evidence="12" type="primary">NBEAL2</name>
</gene>
<evidence type="ECO:0000259" key="10">
    <source>
        <dbReference type="PROSITE" id="PS50197"/>
    </source>
</evidence>
<dbReference type="Pfam" id="PF15787">
    <property type="entry name" value="DUF4704"/>
    <property type="match status" value="1"/>
</dbReference>
<dbReference type="PANTHER" id="PTHR13743">
    <property type="entry name" value="BEIGE/BEACH-RELATED"/>
    <property type="match status" value="1"/>
</dbReference>
<comment type="subcellular location">
    <subcellularLocation>
        <location evidence="1">Endoplasmic reticulum</location>
    </subcellularLocation>
</comment>